<dbReference type="GO" id="GO:0005634">
    <property type="term" value="C:nucleus"/>
    <property type="evidence" value="ECO:0007669"/>
    <property type="project" value="UniProtKB-SubCell"/>
</dbReference>
<dbReference type="InterPro" id="IPR045249">
    <property type="entry name" value="HARBI1-like"/>
</dbReference>
<evidence type="ECO:0000256" key="2">
    <source>
        <dbReference type="ARBA" id="ARBA00004123"/>
    </source>
</evidence>
<accession>A0A6J2XMH1</accession>
<dbReference type="Pfam" id="PF13359">
    <property type="entry name" value="DDE_Tnp_4"/>
    <property type="match status" value="1"/>
</dbReference>
<dbReference type="GeneID" id="115879494"/>
<evidence type="ECO:0000256" key="1">
    <source>
        <dbReference type="ARBA" id="ARBA00001968"/>
    </source>
</evidence>
<evidence type="ECO:0000313" key="10">
    <source>
        <dbReference type="RefSeq" id="XP_030752256.1"/>
    </source>
</evidence>
<evidence type="ECO:0000256" key="3">
    <source>
        <dbReference type="ARBA" id="ARBA00006958"/>
    </source>
</evidence>
<evidence type="ECO:0000256" key="6">
    <source>
        <dbReference type="ARBA" id="ARBA00022801"/>
    </source>
</evidence>
<feature type="domain" description="DDE Tnp4" evidence="8">
    <location>
        <begin position="173"/>
        <end position="323"/>
    </location>
</feature>
<keyword evidence="4" id="KW-0540">Nuclease</keyword>
<sequence length="472" mass="54215">MDDNVIFDDEIFDISTESEASHSSDDDENLELLLDIDLRPKNAHYLDQTIPQYSNELFLEHFRVSRHVAMSIADKFANSIYYSVNRSGRYGKLSAQDVIYIFLWFAGHQTASYRDVGDRFDVTISTIFRIIRRVTYFLSNFSPEVITWPTQLEKEDIAAHFNRKGFPGVIGAIDGSHIKIDKPSDDPDSYMNRKSFYSIQIQAVCDHNLLIRDIYVGFPGSVHDSRVFRNSPLCATLQQKCVNFHLLGDSGYPLLTNLLTPFRDRGQLSRAQTNYNVALATNRYIIEHCFGLLKQKYRQLYHFKLRNVRDIVHFIRACCVLHNLALKDDVPLNQNDIGHQNEVVLGDLWDNNYEDPDDIPDDRNGVQKRNDIRLLKHSSRDTVFESNTLLVEQKSKFLGNIKNKERLISQLAIHLNSENISISFAIDDADVQIIRTAIKISEKNEQVLVVGQDVDLVVLLATLSPDEKDILF</sequence>
<dbReference type="GO" id="GO:0046872">
    <property type="term" value="F:metal ion binding"/>
    <property type="evidence" value="ECO:0007669"/>
    <property type="project" value="UniProtKB-KW"/>
</dbReference>
<dbReference type="InterPro" id="IPR027806">
    <property type="entry name" value="HARBI1_dom"/>
</dbReference>
<comment type="subcellular location">
    <subcellularLocation>
        <location evidence="2">Nucleus</location>
    </subcellularLocation>
</comment>
<dbReference type="AlphaFoldDB" id="A0A6J2XMH1"/>
<evidence type="ECO:0000256" key="4">
    <source>
        <dbReference type="ARBA" id="ARBA00022722"/>
    </source>
</evidence>
<keyword evidence="5" id="KW-0479">Metal-binding</keyword>
<evidence type="ECO:0000256" key="5">
    <source>
        <dbReference type="ARBA" id="ARBA00022723"/>
    </source>
</evidence>
<dbReference type="GO" id="GO:0016787">
    <property type="term" value="F:hydrolase activity"/>
    <property type="evidence" value="ECO:0007669"/>
    <property type="project" value="UniProtKB-KW"/>
</dbReference>
<dbReference type="PANTHER" id="PTHR22930">
    <property type="match status" value="1"/>
</dbReference>
<name>A0A6J2XMH1_SITOR</name>
<dbReference type="PANTHER" id="PTHR22930:SF85">
    <property type="entry name" value="GH03217P-RELATED"/>
    <property type="match status" value="1"/>
</dbReference>
<protein>
    <submittedName>
        <fullName evidence="10">Nuclease HARBI1</fullName>
    </submittedName>
</protein>
<dbReference type="Proteomes" id="UP000504635">
    <property type="component" value="Unplaced"/>
</dbReference>
<organism evidence="9 10">
    <name type="scientific">Sitophilus oryzae</name>
    <name type="common">Rice weevil</name>
    <name type="synonym">Curculio oryzae</name>
    <dbReference type="NCBI Taxonomy" id="7048"/>
    <lineage>
        <taxon>Eukaryota</taxon>
        <taxon>Metazoa</taxon>
        <taxon>Ecdysozoa</taxon>
        <taxon>Arthropoda</taxon>
        <taxon>Hexapoda</taxon>
        <taxon>Insecta</taxon>
        <taxon>Pterygota</taxon>
        <taxon>Neoptera</taxon>
        <taxon>Endopterygota</taxon>
        <taxon>Coleoptera</taxon>
        <taxon>Polyphaga</taxon>
        <taxon>Cucujiformia</taxon>
        <taxon>Curculionidae</taxon>
        <taxon>Dryophthorinae</taxon>
        <taxon>Sitophilus</taxon>
    </lineage>
</organism>
<dbReference type="GO" id="GO:0004518">
    <property type="term" value="F:nuclease activity"/>
    <property type="evidence" value="ECO:0007669"/>
    <property type="project" value="UniProtKB-KW"/>
</dbReference>
<dbReference type="InParanoid" id="A0A6J2XMH1"/>
<keyword evidence="7" id="KW-0539">Nucleus</keyword>
<evidence type="ECO:0000259" key="8">
    <source>
        <dbReference type="Pfam" id="PF13359"/>
    </source>
</evidence>
<reference evidence="10" key="1">
    <citation type="submission" date="2025-08" db="UniProtKB">
        <authorList>
            <consortium name="RefSeq"/>
        </authorList>
    </citation>
    <scope>IDENTIFICATION</scope>
    <source>
        <tissue evidence="10">Gonads</tissue>
    </source>
</reference>
<proteinExistence type="inferred from homology"/>
<dbReference type="KEGG" id="soy:115879494"/>
<evidence type="ECO:0000313" key="9">
    <source>
        <dbReference type="Proteomes" id="UP000504635"/>
    </source>
</evidence>
<keyword evidence="6" id="KW-0378">Hydrolase</keyword>
<keyword evidence="9" id="KW-1185">Reference proteome</keyword>
<dbReference type="OrthoDB" id="2668416at2759"/>
<gene>
    <name evidence="10" type="primary">LOC115879494</name>
</gene>
<dbReference type="RefSeq" id="XP_030752256.1">
    <property type="nucleotide sequence ID" value="XM_030896396.1"/>
</dbReference>
<comment type="cofactor">
    <cofactor evidence="1">
        <name>a divalent metal cation</name>
        <dbReference type="ChEBI" id="CHEBI:60240"/>
    </cofactor>
</comment>
<evidence type="ECO:0000256" key="7">
    <source>
        <dbReference type="ARBA" id="ARBA00023242"/>
    </source>
</evidence>
<comment type="similarity">
    <text evidence="3">Belongs to the HARBI1 family.</text>
</comment>